<feature type="domain" description="Acetyl-CoA hydrolase/transferase N-terminal" evidence="10">
    <location>
        <begin position="10"/>
        <end position="228"/>
    </location>
</feature>
<evidence type="ECO:0000256" key="7">
    <source>
        <dbReference type="ARBA" id="ARBA00022801"/>
    </source>
</evidence>
<comment type="catalytic activity">
    <reaction evidence="1">
        <text>acetyl-CoA + H2O = acetate + CoA + H(+)</text>
        <dbReference type="Rhea" id="RHEA:20289"/>
        <dbReference type="ChEBI" id="CHEBI:15377"/>
        <dbReference type="ChEBI" id="CHEBI:15378"/>
        <dbReference type="ChEBI" id="CHEBI:30089"/>
        <dbReference type="ChEBI" id="CHEBI:57287"/>
        <dbReference type="ChEBI" id="CHEBI:57288"/>
        <dbReference type="EC" id="3.1.2.1"/>
    </reaction>
</comment>
<dbReference type="GO" id="GO:0003986">
    <property type="term" value="F:acetyl-CoA hydrolase activity"/>
    <property type="evidence" value="ECO:0007669"/>
    <property type="project" value="UniProtKB-EC"/>
</dbReference>
<evidence type="ECO:0000256" key="2">
    <source>
        <dbReference type="ARBA" id="ARBA00004496"/>
    </source>
</evidence>
<reference evidence="12" key="1">
    <citation type="submission" date="2022-12" db="EMBL/GenBank/DDBJ databases">
        <authorList>
            <person name="Brejova B."/>
        </authorList>
    </citation>
    <scope>NUCLEOTIDE SEQUENCE</scope>
</reference>
<evidence type="ECO:0000256" key="3">
    <source>
        <dbReference type="ARBA" id="ARBA00009632"/>
    </source>
</evidence>
<evidence type="ECO:0000256" key="9">
    <source>
        <dbReference type="ARBA" id="ARBA00053651"/>
    </source>
</evidence>
<dbReference type="Pfam" id="PF02550">
    <property type="entry name" value="AcetylCoA_hydro"/>
    <property type="match status" value="1"/>
</dbReference>
<dbReference type="EMBL" id="CANTUO010000005">
    <property type="protein sequence ID" value="CAI5759906.1"/>
    <property type="molecule type" value="Genomic_DNA"/>
</dbReference>
<dbReference type="FunFam" id="3.40.1080.20:FF:000001">
    <property type="entry name" value="Acetyl-CoA hydrolase Ach1"/>
    <property type="match status" value="1"/>
</dbReference>
<dbReference type="AlphaFoldDB" id="A0A9W4TWY1"/>
<accession>A0A9W4TWY1</accession>
<feature type="domain" description="Acetyl-CoA hydrolase/transferase C-terminal" evidence="11">
    <location>
        <begin position="329"/>
        <end position="479"/>
    </location>
</feature>
<protein>
    <recommendedName>
        <fullName evidence="5">Acetyl-CoA hydrolase</fullName>
        <ecNumber evidence="4">3.1.2.1</ecNumber>
    </recommendedName>
    <alternativeName>
        <fullName evidence="8">Acetyl-CoA deacylase</fullName>
    </alternativeName>
</protein>
<dbReference type="FunFam" id="3.30.750.70:FF:000002">
    <property type="entry name" value="Acetyl-CoA hydrolase Ach1"/>
    <property type="match status" value="1"/>
</dbReference>
<evidence type="ECO:0000313" key="13">
    <source>
        <dbReference type="Proteomes" id="UP001152885"/>
    </source>
</evidence>
<dbReference type="InterPro" id="IPR037171">
    <property type="entry name" value="NagB/RpiA_transferase-like"/>
</dbReference>
<dbReference type="Pfam" id="PF13336">
    <property type="entry name" value="AcetylCoA_hyd_C"/>
    <property type="match status" value="1"/>
</dbReference>
<comment type="subcellular location">
    <subcellularLocation>
        <location evidence="2">Cytoplasm</location>
    </subcellularLocation>
</comment>
<keyword evidence="7" id="KW-0378">Hydrolase</keyword>
<dbReference type="PANTHER" id="PTHR43609:SF1">
    <property type="entry name" value="ACETYL-COA HYDROLASE"/>
    <property type="match status" value="1"/>
</dbReference>
<sequence>MSSILKQRVRYTPYLKKLRTGDQCIDLFKNGQYLGWSGFTGVGAPKVIPQILVDHVEKNNLQGKLGFHLFVGASAGPEESKWAENNMILTRSPHQVGKPIAAAINDGRTQFFDKHLSMFPQDLTYGYYTRNKTDNPFLDYTIIEATAIKEDGSIVPGPAVGASPEMITYSNKIIIEVNTKTPSFEGIHDIDMPINPPFRKPYPHISTDFKIGQNSIPVDPEKVVAIVESTTGDKVPPNTPSDAQSKAIANHLIEFLEHEVKLGRLPENLHPLQSGIGNIANAVVEGLAGSKFKNLTVWTEVLQDSFLDFFESGSLDFATATSIRLTEDGFKKFYDNWDTYSKKLCLRSQVVSNSPEIIRRLGVIAMNTPVEVDIYGHANSTNVMGSRMLNGLGGSADFLRNAKLSIMHTPSARPSKIDPTGVSCIVPMAPHIDQTEHDLDIIVTDQGLADLRGLSPKERAQIIINKCSHPDYKDQLQDYFDRSIHYCTKKKTLHEPHILKDVFKMHLNFQENGTMKLDSWDQKF</sequence>
<evidence type="ECO:0000256" key="5">
    <source>
        <dbReference type="ARBA" id="ARBA00017958"/>
    </source>
</evidence>
<dbReference type="SUPFAM" id="SSF100950">
    <property type="entry name" value="NagB/RpiA/CoA transferase-like"/>
    <property type="match status" value="2"/>
</dbReference>
<comment type="similarity">
    <text evidence="3">Belongs to the acetyl-CoA hydrolase/transferase family.</text>
</comment>
<dbReference type="OrthoDB" id="10250396at2759"/>
<dbReference type="Proteomes" id="UP001152885">
    <property type="component" value="Unassembled WGS sequence"/>
</dbReference>
<dbReference type="FunFam" id="3.40.1080.10:FF:000003">
    <property type="entry name" value="Acetyl-coA hydrolase Ach1"/>
    <property type="match status" value="1"/>
</dbReference>
<name>A0A9W4TWY1_9ASCO</name>
<keyword evidence="13" id="KW-1185">Reference proteome</keyword>
<evidence type="ECO:0000256" key="4">
    <source>
        <dbReference type="ARBA" id="ARBA00011920"/>
    </source>
</evidence>
<evidence type="ECO:0000256" key="6">
    <source>
        <dbReference type="ARBA" id="ARBA00022490"/>
    </source>
</evidence>
<dbReference type="GO" id="GO:0006083">
    <property type="term" value="P:acetate metabolic process"/>
    <property type="evidence" value="ECO:0007669"/>
    <property type="project" value="InterPro"/>
</dbReference>
<dbReference type="EC" id="3.1.2.1" evidence="4"/>
<keyword evidence="6" id="KW-0963">Cytoplasm</keyword>
<dbReference type="InterPro" id="IPR026888">
    <property type="entry name" value="AcetylCoA_hyd_C"/>
</dbReference>
<dbReference type="InterPro" id="IPR003702">
    <property type="entry name" value="ActCoA_hydro_N"/>
</dbReference>
<evidence type="ECO:0000256" key="1">
    <source>
        <dbReference type="ARBA" id="ARBA00001831"/>
    </source>
</evidence>
<comment type="caution">
    <text evidence="12">The sequence shown here is derived from an EMBL/GenBank/DDBJ whole genome shotgun (WGS) entry which is preliminary data.</text>
</comment>
<proteinExistence type="inferred from homology"/>
<dbReference type="Gene3D" id="3.30.750.70">
    <property type="entry name" value="4-hydroxybutyrate coenzyme like domains"/>
    <property type="match status" value="1"/>
</dbReference>
<evidence type="ECO:0000313" key="12">
    <source>
        <dbReference type="EMBL" id="CAI5759906.1"/>
    </source>
</evidence>
<dbReference type="Gene3D" id="3.40.1080.20">
    <property type="entry name" value="Acetyl-CoA hydrolase/transferase C-terminal domain"/>
    <property type="match status" value="1"/>
</dbReference>
<dbReference type="PANTHER" id="PTHR43609">
    <property type="entry name" value="ACETYL-COA HYDROLASE"/>
    <property type="match status" value="1"/>
</dbReference>
<dbReference type="Gene3D" id="3.40.1080.10">
    <property type="entry name" value="Glutaconate Coenzyme A-transferase"/>
    <property type="match status" value="1"/>
</dbReference>
<dbReference type="GO" id="GO:0005739">
    <property type="term" value="C:mitochondrion"/>
    <property type="evidence" value="ECO:0007669"/>
    <property type="project" value="TreeGrafter"/>
</dbReference>
<dbReference type="GO" id="GO:0008775">
    <property type="term" value="F:acetate CoA-transferase activity"/>
    <property type="evidence" value="ECO:0007669"/>
    <property type="project" value="InterPro"/>
</dbReference>
<evidence type="ECO:0000259" key="10">
    <source>
        <dbReference type="Pfam" id="PF02550"/>
    </source>
</evidence>
<gene>
    <name evidence="12" type="ORF">CANVERA_P4418</name>
</gene>
<dbReference type="InterPro" id="IPR046433">
    <property type="entry name" value="ActCoA_hydro"/>
</dbReference>
<evidence type="ECO:0000259" key="11">
    <source>
        <dbReference type="Pfam" id="PF13336"/>
    </source>
</evidence>
<dbReference type="InterPro" id="IPR038460">
    <property type="entry name" value="AcetylCoA_hyd_C_sf"/>
</dbReference>
<comment type="function">
    <text evidence="9">Presumably involved in regulating the intracellular acetyl-CoA pool for fatty acid and cholesterol synthesis and fatty acid oxidation.</text>
</comment>
<evidence type="ECO:0000256" key="8">
    <source>
        <dbReference type="ARBA" id="ARBA00029672"/>
    </source>
</evidence>
<organism evidence="12 13">
    <name type="scientific">Candida verbasci</name>
    <dbReference type="NCBI Taxonomy" id="1227364"/>
    <lineage>
        <taxon>Eukaryota</taxon>
        <taxon>Fungi</taxon>
        <taxon>Dikarya</taxon>
        <taxon>Ascomycota</taxon>
        <taxon>Saccharomycotina</taxon>
        <taxon>Pichiomycetes</taxon>
        <taxon>Debaryomycetaceae</taxon>
        <taxon>Candida/Lodderomyces clade</taxon>
        <taxon>Candida</taxon>
    </lineage>
</organism>